<dbReference type="EMBL" id="JAEAOA010001224">
    <property type="protein sequence ID" value="KAK3589217.1"/>
    <property type="molecule type" value="Genomic_DNA"/>
</dbReference>
<proteinExistence type="predicted"/>
<accession>A0AAE0VU36</accession>
<name>A0AAE0VU36_9BIVA</name>
<gene>
    <name evidence="1" type="ORF">CHS0354_020078</name>
</gene>
<evidence type="ECO:0000313" key="1">
    <source>
        <dbReference type="EMBL" id="KAK3589217.1"/>
    </source>
</evidence>
<evidence type="ECO:0000313" key="2">
    <source>
        <dbReference type="Proteomes" id="UP001195483"/>
    </source>
</evidence>
<dbReference type="AlphaFoldDB" id="A0AAE0VU36"/>
<reference evidence="1" key="1">
    <citation type="journal article" date="2021" name="Genome Biol. Evol.">
        <title>A High-Quality Reference Genome for a Parasitic Bivalve with Doubly Uniparental Inheritance (Bivalvia: Unionida).</title>
        <authorList>
            <person name="Smith C.H."/>
        </authorList>
    </citation>
    <scope>NUCLEOTIDE SEQUENCE</scope>
    <source>
        <strain evidence="1">CHS0354</strain>
    </source>
</reference>
<sequence length="323" mass="36931">MFSFSSNGRRPQSPTIPFLLYFQQWKKAPKPNHSLSPLLSAMEEGPKAQPFPFYFIISNGRRPQSLTIPILLYCQQWKKAPKPNHSLSPLLSVMEEGPKAQPFPFSFIVSNGRRPQSPTIPFLLYCQQWKKAPRPNYSHSPLLSAMEEGLKAQPFPFSFIVSNGRRPQSLTIPILLYCQQWKKAPKPNHSHFPLLSVMEEGPKVQPFPFFFIVSNGRRPQSPTIPILLYCQQWKKAPKPKHSLSPLLSVMEEGPKAQPFPFSFIVSNGRRPQSPTIPFLLYCQQWKKAPKPNYSHSPLLSAMEEGLKAQPFPFSFPICIYDNI</sequence>
<keyword evidence="2" id="KW-1185">Reference proteome</keyword>
<dbReference type="Proteomes" id="UP001195483">
    <property type="component" value="Unassembled WGS sequence"/>
</dbReference>
<reference evidence="1" key="2">
    <citation type="journal article" date="2021" name="Genome Biol. Evol.">
        <title>Developing a high-quality reference genome for a parasitic bivalve with doubly uniparental inheritance (Bivalvia: Unionida).</title>
        <authorList>
            <person name="Smith C.H."/>
        </authorList>
    </citation>
    <scope>NUCLEOTIDE SEQUENCE</scope>
    <source>
        <strain evidence="1">CHS0354</strain>
        <tissue evidence="1">Mantle</tissue>
    </source>
</reference>
<organism evidence="1 2">
    <name type="scientific">Potamilus streckersoni</name>
    <dbReference type="NCBI Taxonomy" id="2493646"/>
    <lineage>
        <taxon>Eukaryota</taxon>
        <taxon>Metazoa</taxon>
        <taxon>Spiralia</taxon>
        <taxon>Lophotrochozoa</taxon>
        <taxon>Mollusca</taxon>
        <taxon>Bivalvia</taxon>
        <taxon>Autobranchia</taxon>
        <taxon>Heteroconchia</taxon>
        <taxon>Palaeoheterodonta</taxon>
        <taxon>Unionida</taxon>
        <taxon>Unionoidea</taxon>
        <taxon>Unionidae</taxon>
        <taxon>Ambleminae</taxon>
        <taxon>Lampsilini</taxon>
        <taxon>Potamilus</taxon>
    </lineage>
</organism>
<protein>
    <submittedName>
        <fullName evidence="1">Uncharacterized protein</fullName>
    </submittedName>
</protein>
<reference evidence="1" key="3">
    <citation type="submission" date="2023-05" db="EMBL/GenBank/DDBJ databases">
        <authorList>
            <person name="Smith C.H."/>
        </authorList>
    </citation>
    <scope>NUCLEOTIDE SEQUENCE</scope>
    <source>
        <strain evidence="1">CHS0354</strain>
        <tissue evidence="1">Mantle</tissue>
    </source>
</reference>
<comment type="caution">
    <text evidence="1">The sequence shown here is derived from an EMBL/GenBank/DDBJ whole genome shotgun (WGS) entry which is preliminary data.</text>
</comment>